<keyword evidence="2" id="KW-0104">Cadmium</keyword>
<dbReference type="Gene3D" id="3.90.70.30">
    <property type="entry name" value="Phytochelatin synthase, N-terminal domain"/>
    <property type="match status" value="1"/>
</dbReference>
<sequence length="490" mass="54463">MSASSPEAEFLRRDSLTLRRPHPVPPPGIGFASPEGELLYSEASRDGTLESLLVQLNFWEKVAELVFIFLLIANAIELSSRVFLGLGLGLTLAVRPRACLEFLLDSCDPFEKVRSEGLTFGKLALLAYQNGAEVELFRGNQCTIDDFRKYVVKCATSTDVYMVTYYDRAHLNQMRHAHFAPIGAYHGGRDLVLVIDVARLEYPPFWIPLELLWKALTSTDEATGYQMGFMLLSRLPDDPCLIYSLSCRDESWISTAEYLRQLPVVMKTEDIKDIEHVLAIVFGSPSSNYGKFITRISKSNADDGRSELPEVLRKKLVEVEAERLANQEELLRQVQETQLYKHVGRWLDSKRSSSQYVASLGDSCTLPDIPVDWRGIHHLTSKPSSSPLDSNGRVNGSDRMLTVKLSGPGVACTSPDGISLNDGLLAADALTMMLFTLPPQTWSGISNAKLSAEVKSLASIDNIPPLLKKEALSLRKQLQLLMMDLGSYST</sequence>
<evidence type="ECO:0000256" key="4">
    <source>
        <dbReference type="ARBA" id="ARBA00022723"/>
    </source>
</evidence>
<keyword evidence="3" id="KW-0808">Transferase</keyword>
<evidence type="ECO:0000256" key="1">
    <source>
        <dbReference type="ARBA" id="ARBA00012468"/>
    </source>
</evidence>
<evidence type="ECO:0000313" key="8">
    <source>
        <dbReference type="Proteomes" id="UP001187471"/>
    </source>
</evidence>
<dbReference type="InterPro" id="IPR038156">
    <property type="entry name" value="PCS_N_sf"/>
</dbReference>
<dbReference type="EC" id="2.3.2.15" evidence="1"/>
<dbReference type="InterPro" id="IPR040409">
    <property type="entry name" value="PCS-like"/>
</dbReference>
<dbReference type="Pfam" id="PF09328">
    <property type="entry name" value="Phytochelatin_C"/>
    <property type="match status" value="2"/>
</dbReference>
<dbReference type="GO" id="GO:0098849">
    <property type="term" value="P:cellular detoxification of cadmium ion"/>
    <property type="evidence" value="ECO:0007669"/>
    <property type="project" value="TreeGrafter"/>
</dbReference>
<organism evidence="7 8">
    <name type="scientific">Escallonia rubra</name>
    <dbReference type="NCBI Taxonomy" id="112253"/>
    <lineage>
        <taxon>Eukaryota</taxon>
        <taxon>Viridiplantae</taxon>
        <taxon>Streptophyta</taxon>
        <taxon>Embryophyta</taxon>
        <taxon>Tracheophyta</taxon>
        <taxon>Spermatophyta</taxon>
        <taxon>Magnoliopsida</taxon>
        <taxon>eudicotyledons</taxon>
        <taxon>Gunneridae</taxon>
        <taxon>Pentapetalae</taxon>
        <taxon>asterids</taxon>
        <taxon>campanulids</taxon>
        <taxon>Escalloniales</taxon>
        <taxon>Escalloniaceae</taxon>
        <taxon>Escallonia</taxon>
    </lineage>
</organism>
<dbReference type="PANTHER" id="PTHR33447:SF2">
    <property type="entry name" value="GLUTATHIONE GAMMA-GLUTAMYLCYSTEINYLTRANSFERASE"/>
    <property type="match status" value="1"/>
</dbReference>
<dbReference type="PANTHER" id="PTHR33447">
    <property type="entry name" value="GLUTATHIONE GAMMA-GLUTAMYLCYSTEINYLTRANSFERASE"/>
    <property type="match status" value="1"/>
</dbReference>
<evidence type="ECO:0000259" key="6">
    <source>
        <dbReference type="PROSITE" id="PS51443"/>
    </source>
</evidence>
<dbReference type="GO" id="GO:0046872">
    <property type="term" value="F:metal ion binding"/>
    <property type="evidence" value="ECO:0007669"/>
    <property type="project" value="UniProtKB-KW"/>
</dbReference>
<dbReference type="Proteomes" id="UP001187471">
    <property type="component" value="Unassembled WGS sequence"/>
</dbReference>
<keyword evidence="5" id="KW-0012">Acyltransferase</keyword>
<evidence type="ECO:0000256" key="5">
    <source>
        <dbReference type="ARBA" id="ARBA00023315"/>
    </source>
</evidence>
<feature type="domain" description="Peptidase C83" evidence="6">
    <location>
        <begin position="12"/>
        <end position="237"/>
    </location>
</feature>
<evidence type="ECO:0000313" key="7">
    <source>
        <dbReference type="EMBL" id="KAK2991918.1"/>
    </source>
</evidence>
<reference evidence="7" key="1">
    <citation type="submission" date="2022-12" db="EMBL/GenBank/DDBJ databases">
        <title>Draft genome assemblies for two species of Escallonia (Escalloniales).</title>
        <authorList>
            <person name="Chanderbali A."/>
            <person name="Dervinis C."/>
            <person name="Anghel I."/>
            <person name="Soltis D."/>
            <person name="Soltis P."/>
            <person name="Zapata F."/>
        </authorList>
    </citation>
    <scope>NUCLEOTIDE SEQUENCE</scope>
    <source>
        <strain evidence="7">UCBG92.1500</strain>
        <tissue evidence="7">Leaf</tissue>
    </source>
</reference>
<keyword evidence="4" id="KW-0479">Metal-binding</keyword>
<dbReference type="PROSITE" id="PS51443">
    <property type="entry name" value="PCS"/>
    <property type="match status" value="1"/>
</dbReference>
<evidence type="ECO:0000256" key="3">
    <source>
        <dbReference type="ARBA" id="ARBA00022679"/>
    </source>
</evidence>
<gene>
    <name evidence="7" type="ORF">RJ640_006095</name>
</gene>
<dbReference type="GO" id="GO:0010273">
    <property type="term" value="P:detoxification of copper ion"/>
    <property type="evidence" value="ECO:0007669"/>
    <property type="project" value="TreeGrafter"/>
</dbReference>
<dbReference type="SUPFAM" id="SSF54001">
    <property type="entry name" value="Cysteine proteinases"/>
    <property type="match status" value="1"/>
</dbReference>
<protein>
    <recommendedName>
        <fullName evidence="1">glutathione gamma-glutamylcysteinyltransferase</fullName>
        <ecNumber evidence="1">2.3.2.15</ecNumber>
    </recommendedName>
</protein>
<dbReference type="InterPro" id="IPR015407">
    <property type="entry name" value="Phytochelatin_synthase_C"/>
</dbReference>
<dbReference type="AlphaFoldDB" id="A0AA88UST8"/>
<evidence type="ECO:0000256" key="2">
    <source>
        <dbReference type="ARBA" id="ARBA00022539"/>
    </source>
</evidence>
<accession>A0AA88UST8</accession>
<proteinExistence type="predicted"/>
<dbReference type="Pfam" id="PF05023">
    <property type="entry name" value="Phytochelatin"/>
    <property type="match status" value="1"/>
</dbReference>
<name>A0AA88UST8_9ASTE</name>
<dbReference type="GO" id="GO:0016756">
    <property type="term" value="F:glutathione gamma-glutamylcysteinyltransferase activity"/>
    <property type="evidence" value="ECO:0007669"/>
    <property type="project" value="UniProtKB-EC"/>
</dbReference>
<dbReference type="EMBL" id="JAVXUO010000452">
    <property type="protein sequence ID" value="KAK2991918.1"/>
    <property type="molecule type" value="Genomic_DNA"/>
</dbReference>
<dbReference type="GO" id="GO:0046938">
    <property type="term" value="P:phytochelatin biosynthetic process"/>
    <property type="evidence" value="ECO:0007669"/>
    <property type="project" value="InterPro"/>
</dbReference>
<dbReference type="InterPro" id="IPR038765">
    <property type="entry name" value="Papain-like_cys_pep_sf"/>
</dbReference>
<keyword evidence="8" id="KW-1185">Reference proteome</keyword>
<dbReference type="InterPro" id="IPR007719">
    <property type="entry name" value="PCS_N"/>
</dbReference>
<comment type="caution">
    <text evidence="7">The sequence shown here is derived from an EMBL/GenBank/DDBJ whole genome shotgun (WGS) entry which is preliminary data.</text>
</comment>